<feature type="transmembrane region" description="Helical" evidence="1">
    <location>
        <begin position="48"/>
        <end position="69"/>
    </location>
</feature>
<accession>A0ABS6VMD9</accession>
<dbReference type="Pfam" id="PF01478">
    <property type="entry name" value="Peptidase_A24"/>
    <property type="match status" value="1"/>
</dbReference>
<dbReference type="EMBL" id="JAHWDQ010000001">
    <property type="protein sequence ID" value="MBW2939482.1"/>
    <property type="molecule type" value="Genomic_DNA"/>
</dbReference>
<name>A0ABS6VMD9_9GAMM</name>
<keyword evidence="1" id="KW-1133">Transmembrane helix</keyword>
<evidence type="ECO:0000256" key="1">
    <source>
        <dbReference type="SAM" id="Phobius"/>
    </source>
</evidence>
<dbReference type="Proteomes" id="UP001166291">
    <property type="component" value="Unassembled WGS sequence"/>
</dbReference>
<feature type="transmembrane region" description="Helical" evidence="1">
    <location>
        <begin position="23"/>
        <end position="41"/>
    </location>
</feature>
<keyword evidence="1" id="KW-0812">Transmembrane</keyword>
<dbReference type="InterPro" id="IPR000045">
    <property type="entry name" value="Prepilin_IV_endopep_pep"/>
</dbReference>
<keyword evidence="3" id="KW-0378">Hydrolase</keyword>
<evidence type="ECO:0000259" key="2">
    <source>
        <dbReference type="Pfam" id="PF01478"/>
    </source>
</evidence>
<feature type="domain" description="Prepilin type IV endopeptidase peptidase" evidence="2">
    <location>
        <begin position="6"/>
        <end position="100"/>
    </location>
</feature>
<reference evidence="3" key="1">
    <citation type="submission" date="2021-07" db="EMBL/GenBank/DDBJ databases">
        <title>Zhongshania sp. CAU 1632 isolated from seawater.</title>
        <authorList>
            <person name="Kim W."/>
        </authorList>
    </citation>
    <scope>NUCLEOTIDE SEQUENCE</scope>
    <source>
        <strain evidence="3">CAU 1632</strain>
    </source>
</reference>
<proteinExistence type="predicted"/>
<evidence type="ECO:0000313" key="4">
    <source>
        <dbReference type="Proteomes" id="UP001166291"/>
    </source>
</evidence>
<feature type="transmembrane region" description="Helical" evidence="1">
    <location>
        <begin position="89"/>
        <end position="110"/>
    </location>
</feature>
<gene>
    <name evidence="3" type="ORF">KXJ70_01750</name>
</gene>
<dbReference type="EC" id="3.4.23.43" evidence="3"/>
<protein>
    <submittedName>
        <fullName evidence="3">Prepilin peptidase</fullName>
        <ecNumber evidence="3">3.4.23.43</ecNumber>
    </submittedName>
</protein>
<keyword evidence="1" id="KW-0472">Membrane</keyword>
<sequence>MLMPALCILSVIAYVDWKYRRIPNSLLLILVGWAVCFAALSHDISLTVICINIGIGLAITLPGYVKGIVGGGDLKLMLAISPLWTPIQLLWIFSIGVVSLLLLMSFAYFFARMPLITARYPNVITTRTKPFHRGVPLGSAIAIGAIFVSFIT</sequence>
<evidence type="ECO:0000313" key="3">
    <source>
        <dbReference type="EMBL" id="MBW2939482.1"/>
    </source>
</evidence>
<organism evidence="3 4">
    <name type="scientific">Zhongshania aquimaris</name>
    <dbReference type="NCBI Taxonomy" id="2857107"/>
    <lineage>
        <taxon>Bacteria</taxon>
        <taxon>Pseudomonadati</taxon>
        <taxon>Pseudomonadota</taxon>
        <taxon>Gammaproteobacteria</taxon>
        <taxon>Cellvibrionales</taxon>
        <taxon>Spongiibacteraceae</taxon>
        <taxon>Zhongshania</taxon>
    </lineage>
</organism>
<dbReference type="GO" id="GO:0004190">
    <property type="term" value="F:aspartic-type endopeptidase activity"/>
    <property type="evidence" value="ECO:0007669"/>
    <property type="project" value="UniProtKB-EC"/>
</dbReference>
<comment type="caution">
    <text evidence="3">The sequence shown here is derived from an EMBL/GenBank/DDBJ whole genome shotgun (WGS) entry which is preliminary data.</text>
</comment>
<keyword evidence="4" id="KW-1185">Reference proteome</keyword>
<feature type="transmembrane region" description="Helical" evidence="1">
    <location>
        <begin position="131"/>
        <end position="151"/>
    </location>
</feature>